<evidence type="ECO:0000313" key="1">
    <source>
        <dbReference type="EMBL" id="KIG18788.1"/>
    </source>
</evidence>
<proteinExistence type="predicted"/>
<accession>A0A0C2A5Y3</accession>
<name>A0A0C2A5Y3_9BACT</name>
<dbReference type="Proteomes" id="UP000031599">
    <property type="component" value="Unassembled WGS sequence"/>
</dbReference>
<dbReference type="AlphaFoldDB" id="A0A0C2A5Y3"/>
<evidence type="ECO:0008006" key="3">
    <source>
        <dbReference type="Google" id="ProtNLM"/>
    </source>
</evidence>
<reference evidence="1 2" key="1">
    <citation type="submission" date="2014-12" db="EMBL/GenBank/DDBJ databases">
        <title>Genome assembly of Enhygromyxa salina DSM 15201.</title>
        <authorList>
            <person name="Sharma G."/>
            <person name="Subramanian S."/>
        </authorList>
    </citation>
    <scope>NUCLEOTIDE SEQUENCE [LARGE SCALE GENOMIC DNA]</scope>
    <source>
        <strain evidence="1 2">DSM 15201</strain>
    </source>
</reference>
<dbReference type="SUPFAM" id="SSF50814">
    <property type="entry name" value="Lipocalins"/>
    <property type="match status" value="1"/>
</dbReference>
<evidence type="ECO:0000313" key="2">
    <source>
        <dbReference type="Proteomes" id="UP000031599"/>
    </source>
</evidence>
<sequence length="176" mass="20022">MDVPEPATEIDPGRLLGAWYVLVSNYGFWRRRAHARIDYDALAPTQGGCARVLEARRFRAPDLLGRPRARLLVQTGVAERPGTFCSRGTGSRLLSTLRFTVVLVDPSYQWTVTWYARSNFGAPPGLSIHTRDPWISQARLDQILTQVRAHPFLRERCGDLFAPEQHWIPPQPFQLD</sequence>
<comment type="caution">
    <text evidence="1">The sequence shown here is derived from an EMBL/GenBank/DDBJ whole genome shotgun (WGS) entry which is preliminary data.</text>
</comment>
<organism evidence="1 2">
    <name type="scientific">Enhygromyxa salina</name>
    <dbReference type="NCBI Taxonomy" id="215803"/>
    <lineage>
        <taxon>Bacteria</taxon>
        <taxon>Pseudomonadati</taxon>
        <taxon>Myxococcota</taxon>
        <taxon>Polyangia</taxon>
        <taxon>Nannocystales</taxon>
        <taxon>Nannocystaceae</taxon>
        <taxon>Enhygromyxa</taxon>
    </lineage>
</organism>
<dbReference type="EMBL" id="JMCC02000009">
    <property type="protein sequence ID" value="KIG18788.1"/>
    <property type="molecule type" value="Genomic_DNA"/>
</dbReference>
<gene>
    <name evidence="1" type="ORF">DB30_07803</name>
</gene>
<protein>
    <recommendedName>
        <fullName evidence="3">Outer membrane lipoprotein Blc</fullName>
    </recommendedName>
</protein>
<dbReference type="InterPro" id="IPR012674">
    <property type="entry name" value="Calycin"/>
</dbReference>
<dbReference type="RefSeq" id="WP_052546817.1">
    <property type="nucleotide sequence ID" value="NZ_JMCC02000009.1"/>
</dbReference>